<evidence type="ECO:0000313" key="2">
    <source>
        <dbReference type="Proteomes" id="UP001631969"/>
    </source>
</evidence>
<proteinExistence type="predicted"/>
<organism evidence="1 2">
    <name type="scientific">Paenibacillus mesotrionivorans</name>
    <dbReference type="NCBI Taxonomy" id="3160968"/>
    <lineage>
        <taxon>Bacteria</taxon>
        <taxon>Bacillati</taxon>
        <taxon>Bacillota</taxon>
        <taxon>Bacilli</taxon>
        <taxon>Bacillales</taxon>
        <taxon>Paenibacillaceae</taxon>
        <taxon>Paenibacillus</taxon>
    </lineage>
</organism>
<gene>
    <name evidence="1" type="primary">spoIIR</name>
    <name evidence="1" type="ORF">ACI1P1_20810</name>
</gene>
<name>A0ACC7P5X8_9BACL</name>
<sequence length="239" mass="26672">MVKRYSWTSSIYLALALIFLLVTWEHNRAQAAVVDAVIPQESIRLRILANSDSPEDQVLKRHVRDAIVEEMNGWVLDPDNLEDARILIRAKLPELSQVVERELARYGYTYSHQVELGVVPFPAKMYGNKVYPAGDYEALRVTIGQGAGQNWWCVLFPALCFVDGEKGEAVPASSRSPEEKAKMEAVKKQTASVDKAKPSLSGKTVKQASAEKDTVDAGEGTGKKKVRFYLWDKVKSLFA</sequence>
<accession>A0ACC7P5X8</accession>
<reference evidence="1" key="1">
    <citation type="submission" date="2024-12" db="EMBL/GenBank/DDBJ databases">
        <authorList>
            <person name="Wu N."/>
        </authorList>
    </citation>
    <scope>NUCLEOTIDE SEQUENCE</scope>
    <source>
        <strain evidence="1">P15</strain>
    </source>
</reference>
<protein>
    <submittedName>
        <fullName evidence="1">Stage II sporulation protein R</fullName>
    </submittedName>
</protein>
<dbReference type="EMBL" id="JBJURJ010000014">
    <property type="protein sequence ID" value="MFM9330737.1"/>
    <property type="molecule type" value="Genomic_DNA"/>
</dbReference>
<comment type="caution">
    <text evidence="1">The sequence shown here is derived from an EMBL/GenBank/DDBJ whole genome shotgun (WGS) entry which is preliminary data.</text>
</comment>
<keyword evidence="2" id="KW-1185">Reference proteome</keyword>
<evidence type="ECO:0000313" key="1">
    <source>
        <dbReference type="EMBL" id="MFM9330737.1"/>
    </source>
</evidence>
<dbReference type="Proteomes" id="UP001631969">
    <property type="component" value="Unassembled WGS sequence"/>
</dbReference>